<proteinExistence type="predicted"/>
<keyword evidence="3" id="KW-1185">Reference proteome</keyword>
<dbReference type="AlphaFoldDB" id="A0A835JEQ9"/>
<comment type="caution">
    <text evidence="2">The sequence shown here is derived from an EMBL/GenBank/DDBJ whole genome shotgun (WGS) entry which is preliminary data.</text>
</comment>
<accession>A0A835JEQ9</accession>
<gene>
    <name evidence="2" type="ORF">SADUNF_Sadunf16G0304600</name>
</gene>
<sequence length="83" mass="9202">MQLTSLTFLSVLIINDSYLGNLRLCWFPVSNKCGDVEKQQPSRTLKGGSPTDSGAVSGLRNKRCSKWIEQAFKAKKGLKNVQN</sequence>
<evidence type="ECO:0000313" key="2">
    <source>
        <dbReference type="EMBL" id="KAF9667164.1"/>
    </source>
</evidence>
<feature type="region of interest" description="Disordered" evidence="1">
    <location>
        <begin position="38"/>
        <end position="58"/>
    </location>
</feature>
<dbReference type="Proteomes" id="UP000657918">
    <property type="component" value="Chromosome 16"/>
</dbReference>
<name>A0A835JEQ9_9ROSI</name>
<dbReference type="EMBL" id="JADGMS010000016">
    <property type="protein sequence ID" value="KAF9667164.1"/>
    <property type="molecule type" value="Genomic_DNA"/>
</dbReference>
<evidence type="ECO:0000313" key="3">
    <source>
        <dbReference type="Proteomes" id="UP000657918"/>
    </source>
</evidence>
<reference evidence="2 3" key="1">
    <citation type="submission" date="2020-10" db="EMBL/GenBank/DDBJ databases">
        <title>Plant Genome Project.</title>
        <authorList>
            <person name="Zhang R.-G."/>
        </authorList>
    </citation>
    <scope>NUCLEOTIDE SEQUENCE [LARGE SCALE GENOMIC DNA]</scope>
    <source>
        <strain evidence="2">FAFU-HL-1</strain>
        <tissue evidence="2">Leaf</tissue>
    </source>
</reference>
<organism evidence="2 3">
    <name type="scientific">Salix dunnii</name>
    <dbReference type="NCBI Taxonomy" id="1413687"/>
    <lineage>
        <taxon>Eukaryota</taxon>
        <taxon>Viridiplantae</taxon>
        <taxon>Streptophyta</taxon>
        <taxon>Embryophyta</taxon>
        <taxon>Tracheophyta</taxon>
        <taxon>Spermatophyta</taxon>
        <taxon>Magnoliopsida</taxon>
        <taxon>eudicotyledons</taxon>
        <taxon>Gunneridae</taxon>
        <taxon>Pentapetalae</taxon>
        <taxon>rosids</taxon>
        <taxon>fabids</taxon>
        <taxon>Malpighiales</taxon>
        <taxon>Salicaceae</taxon>
        <taxon>Saliceae</taxon>
        <taxon>Salix</taxon>
    </lineage>
</organism>
<evidence type="ECO:0000256" key="1">
    <source>
        <dbReference type="SAM" id="MobiDB-lite"/>
    </source>
</evidence>
<protein>
    <submittedName>
        <fullName evidence="2">Uncharacterized protein</fullName>
    </submittedName>
</protein>